<gene>
    <name evidence="2" type="ORF">DFP95_103254</name>
</gene>
<keyword evidence="1" id="KW-1133">Transmembrane helix</keyword>
<dbReference type="EMBL" id="QRDY01000003">
    <property type="protein sequence ID" value="RED64013.1"/>
    <property type="molecule type" value="Genomic_DNA"/>
</dbReference>
<feature type="transmembrane region" description="Helical" evidence="1">
    <location>
        <begin position="89"/>
        <end position="115"/>
    </location>
</feature>
<dbReference type="RefSeq" id="WP_115992113.1">
    <property type="nucleotide sequence ID" value="NZ_QRDY01000003.1"/>
</dbReference>
<dbReference type="AlphaFoldDB" id="A0A3D9IQF6"/>
<evidence type="ECO:0000313" key="3">
    <source>
        <dbReference type="Proteomes" id="UP000256869"/>
    </source>
</evidence>
<reference evidence="2 3" key="1">
    <citation type="submission" date="2018-07" db="EMBL/GenBank/DDBJ databases">
        <title>Genomic Encyclopedia of Type Strains, Phase III (KMG-III): the genomes of soil and plant-associated and newly described type strains.</title>
        <authorList>
            <person name="Whitman W."/>
        </authorList>
    </citation>
    <scope>NUCLEOTIDE SEQUENCE [LARGE SCALE GENOMIC DNA]</scope>
    <source>
        <strain evidence="2 3">CECT 8236</strain>
    </source>
</reference>
<proteinExistence type="predicted"/>
<evidence type="ECO:0000256" key="1">
    <source>
        <dbReference type="SAM" id="Phobius"/>
    </source>
</evidence>
<protein>
    <submittedName>
        <fullName evidence="2">Uncharacterized protein</fullName>
    </submittedName>
</protein>
<evidence type="ECO:0000313" key="2">
    <source>
        <dbReference type="EMBL" id="RED64013.1"/>
    </source>
</evidence>
<organism evidence="2 3">
    <name type="scientific">Cohnella lupini</name>
    <dbReference type="NCBI Taxonomy" id="1294267"/>
    <lineage>
        <taxon>Bacteria</taxon>
        <taxon>Bacillati</taxon>
        <taxon>Bacillota</taxon>
        <taxon>Bacilli</taxon>
        <taxon>Bacillales</taxon>
        <taxon>Paenibacillaceae</taxon>
        <taxon>Cohnella</taxon>
    </lineage>
</organism>
<feature type="transmembrane region" description="Helical" evidence="1">
    <location>
        <begin position="122"/>
        <end position="147"/>
    </location>
</feature>
<comment type="caution">
    <text evidence="2">The sequence shown here is derived from an EMBL/GenBank/DDBJ whole genome shotgun (WGS) entry which is preliminary data.</text>
</comment>
<dbReference type="OrthoDB" id="2608137at2"/>
<keyword evidence="1" id="KW-0812">Transmembrane</keyword>
<feature type="transmembrane region" description="Helical" evidence="1">
    <location>
        <begin position="38"/>
        <end position="59"/>
    </location>
</feature>
<keyword evidence="3" id="KW-1185">Reference proteome</keyword>
<dbReference type="Proteomes" id="UP000256869">
    <property type="component" value="Unassembled WGS sequence"/>
</dbReference>
<accession>A0A3D9IQF6</accession>
<keyword evidence="1" id="KW-0472">Membrane</keyword>
<name>A0A3D9IQF6_9BACL</name>
<sequence length="152" mass="16534">MNEQPENNEHFENQKSFSPILQPDNGPLRHSGLGIASFVLAIVSIFAFVGVTIGVIVLISNEIDFSTLVDSNNELTMSEEELVEKLKPLLGYLIAYPLILIVNVIGLIFGIVGLVRVGYKKVFSVIGTVMNGLAIFAVIMLMLIAFLQNGIA</sequence>